<proteinExistence type="predicted"/>
<evidence type="ECO:0000313" key="1">
    <source>
        <dbReference type="EMBL" id="MFD2921328.1"/>
    </source>
</evidence>
<sequence length="138" mass="16276">MKIYQLGHELVAKFTPMDPATQNELQAGAINWYNEQMQQIAHIRVQNEAITKENNENIDNPDYVPKPLLKENIKHKIFKVLDSWWMRYLIAFSYILLVPKLKAIINGETSEKPVDEDDDEVSDYEAFQQFKRFKKSML</sequence>
<evidence type="ECO:0000313" key="2">
    <source>
        <dbReference type="Proteomes" id="UP001597511"/>
    </source>
</evidence>
<organism evidence="1 2">
    <name type="scientific">Terrimonas rubra</name>
    <dbReference type="NCBI Taxonomy" id="1035890"/>
    <lineage>
        <taxon>Bacteria</taxon>
        <taxon>Pseudomonadati</taxon>
        <taxon>Bacteroidota</taxon>
        <taxon>Chitinophagia</taxon>
        <taxon>Chitinophagales</taxon>
        <taxon>Chitinophagaceae</taxon>
        <taxon>Terrimonas</taxon>
    </lineage>
</organism>
<dbReference type="EMBL" id="JBHUOZ010000003">
    <property type="protein sequence ID" value="MFD2921328.1"/>
    <property type="molecule type" value="Genomic_DNA"/>
</dbReference>
<protein>
    <submittedName>
        <fullName evidence="1">Uncharacterized protein</fullName>
    </submittedName>
</protein>
<keyword evidence="2" id="KW-1185">Reference proteome</keyword>
<dbReference type="Proteomes" id="UP001597511">
    <property type="component" value="Unassembled WGS sequence"/>
</dbReference>
<comment type="caution">
    <text evidence="1">The sequence shown here is derived from an EMBL/GenBank/DDBJ whole genome shotgun (WGS) entry which is preliminary data.</text>
</comment>
<reference evidence="2" key="1">
    <citation type="journal article" date="2019" name="Int. J. Syst. Evol. Microbiol.">
        <title>The Global Catalogue of Microorganisms (GCM) 10K type strain sequencing project: providing services to taxonomists for standard genome sequencing and annotation.</title>
        <authorList>
            <consortium name="The Broad Institute Genomics Platform"/>
            <consortium name="The Broad Institute Genome Sequencing Center for Infectious Disease"/>
            <person name="Wu L."/>
            <person name="Ma J."/>
        </authorList>
    </citation>
    <scope>NUCLEOTIDE SEQUENCE [LARGE SCALE GENOMIC DNA]</scope>
    <source>
        <strain evidence="2">KCTC 23299</strain>
    </source>
</reference>
<accession>A0ABW6A7P7</accession>
<gene>
    <name evidence="1" type="ORF">ACFS6H_16495</name>
</gene>
<dbReference type="RefSeq" id="WP_386101413.1">
    <property type="nucleotide sequence ID" value="NZ_JBHUOZ010000003.1"/>
</dbReference>
<name>A0ABW6A7P7_9BACT</name>